<dbReference type="InterPro" id="IPR011032">
    <property type="entry name" value="GroES-like_sf"/>
</dbReference>
<keyword evidence="5" id="KW-0560">Oxidoreductase</keyword>
<dbReference type="AlphaFoldDB" id="A0A6U5E324"/>
<keyword evidence="3" id="KW-0479">Metal-binding</keyword>
<evidence type="ECO:0000256" key="1">
    <source>
        <dbReference type="ARBA" id="ARBA00001947"/>
    </source>
</evidence>
<dbReference type="SUPFAM" id="SSF51735">
    <property type="entry name" value="NAD(P)-binding Rossmann-fold domains"/>
    <property type="match status" value="1"/>
</dbReference>
<dbReference type="InterPro" id="IPR036291">
    <property type="entry name" value="NAD(P)-bd_dom_sf"/>
</dbReference>
<reference evidence="7" key="1">
    <citation type="submission" date="2021-01" db="EMBL/GenBank/DDBJ databases">
        <authorList>
            <person name="Corre E."/>
            <person name="Pelletier E."/>
            <person name="Niang G."/>
            <person name="Scheremetjew M."/>
            <person name="Finn R."/>
            <person name="Kale V."/>
            <person name="Holt S."/>
            <person name="Cochrane G."/>
            <person name="Meng A."/>
            <person name="Brown T."/>
            <person name="Cohen L."/>
        </authorList>
    </citation>
    <scope>NUCLEOTIDE SEQUENCE</scope>
    <source>
        <strain evidence="7">308</strain>
    </source>
</reference>
<organism evidence="7">
    <name type="scientific">Corethron hystrix</name>
    <dbReference type="NCBI Taxonomy" id="216773"/>
    <lineage>
        <taxon>Eukaryota</taxon>
        <taxon>Sar</taxon>
        <taxon>Stramenopiles</taxon>
        <taxon>Ochrophyta</taxon>
        <taxon>Bacillariophyta</taxon>
        <taxon>Coscinodiscophyceae</taxon>
        <taxon>Corethrophycidae</taxon>
        <taxon>Corethrales</taxon>
        <taxon>Corethraceae</taxon>
        <taxon>Corethron</taxon>
    </lineage>
</organism>
<keyword evidence="4" id="KW-0862">Zinc</keyword>
<dbReference type="GO" id="GO:0016491">
    <property type="term" value="F:oxidoreductase activity"/>
    <property type="evidence" value="ECO:0007669"/>
    <property type="project" value="UniProtKB-KW"/>
</dbReference>
<accession>A0A6U5E324</accession>
<dbReference type="GO" id="GO:0046872">
    <property type="term" value="F:metal ion binding"/>
    <property type="evidence" value="ECO:0007669"/>
    <property type="project" value="UniProtKB-KW"/>
</dbReference>
<dbReference type="EMBL" id="HBFR01005834">
    <property type="protein sequence ID" value="CAD8876968.1"/>
    <property type="molecule type" value="Transcribed_RNA"/>
</dbReference>
<dbReference type="PANTHER" id="PTHR43350">
    <property type="entry name" value="NAD-DEPENDENT ALCOHOL DEHYDROGENASE"/>
    <property type="match status" value="1"/>
</dbReference>
<proteinExistence type="inferred from homology"/>
<dbReference type="Gene3D" id="3.40.50.720">
    <property type="entry name" value="NAD(P)-binding Rossmann-like Domain"/>
    <property type="match status" value="1"/>
</dbReference>
<evidence type="ECO:0000256" key="3">
    <source>
        <dbReference type="ARBA" id="ARBA00022723"/>
    </source>
</evidence>
<evidence type="ECO:0000256" key="4">
    <source>
        <dbReference type="ARBA" id="ARBA00022833"/>
    </source>
</evidence>
<dbReference type="Gene3D" id="3.90.180.10">
    <property type="entry name" value="Medium-chain alcohol dehydrogenases, catalytic domain"/>
    <property type="match status" value="2"/>
</dbReference>
<evidence type="ECO:0000256" key="5">
    <source>
        <dbReference type="ARBA" id="ARBA00023002"/>
    </source>
</evidence>
<evidence type="ECO:0000313" key="7">
    <source>
        <dbReference type="EMBL" id="CAD8876970.1"/>
    </source>
</evidence>
<evidence type="ECO:0000313" key="6">
    <source>
        <dbReference type="EMBL" id="CAD8876968.1"/>
    </source>
</evidence>
<protein>
    <recommendedName>
        <fullName evidence="8">Alcohol dehydrogenase-like C-terminal domain-containing protein</fullName>
    </recommendedName>
</protein>
<evidence type="ECO:0000256" key="2">
    <source>
        <dbReference type="ARBA" id="ARBA00008072"/>
    </source>
</evidence>
<dbReference type="EMBL" id="HBFR01005836">
    <property type="protein sequence ID" value="CAD8876970.1"/>
    <property type="molecule type" value="Transcribed_RNA"/>
</dbReference>
<name>A0A6U5E324_9STRA</name>
<dbReference type="PANTHER" id="PTHR43350:SF19">
    <property type="entry name" value="D-GULOSIDE 3-DEHYDROGENASE"/>
    <property type="match status" value="1"/>
</dbReference>
<dbReference type="SUPFAM" id="SSF50129">
    <property type="entry name" value="GroES-like"/>
    <property type="match status" value="1"/>
</dbReference>
<dbReference type="CDD" id="cd08255">
    <property type="entry name" value="2-desacetyl-2-hydroxyethyl_bacteriochlorophyllide_like"/>
    <property type="match status" value="1"/>
</dbReference>
<evidence type="ECO:0008006" key="8">
    <source>
        <dbReference type="Google" id="ProtNLM"/>
    </source>
</evidence>
<comment type="similarity">
    <text evidence="2">Belongs to the zinc-containing alcohol dehydrogenase family.</text>
</comment>
<sequence length="420" mass="45663">MTYFFATSPAATEMMQGGWDMPGWFRRLRQHRPDIMARNVDLLFTLPLLGGTAGDLNFVEQKHGEENCRTKSIHMQELLFTGPRKVEVATKECFNHIGDDQVEVEAIMSLISSGTELTVFTGAFDVDAALDVNIGEMASQSMSYPLAYGYCMVGRVVRIGKEVTTPLLGKRVFCFAPHATRAVVDASSVQLLPQNVDTRDAIFLPSVETALSLVHEAGVRAGEAVAVFGQGLIGLLVTAVLAMTLGGGEEGSGYGAEGHVPVTAFDMLDERLMVSGALGASQAVRPSVDTKLFDIAIEVSGSPRGLQSAIDRTVEGGRIVVGSWYGKKEVALKLGIDFHRSHKTLVASQVSQIPAALAGTWDKKRRFAFAWEIVQRMRPSRYLLTKVVGLTSKEAQEAYLSLERGEEIAVAFDYGLENRQ</sequence>
<gene>
    <name evidence="6" type="ORF">CHYS00102_LOCUS4152</name>
    <name evidence="7" type="ORF">CHYS00102_LOCUS4154</name>
</gene>
<comment type="cofactor">
    <cofactor evidence="1">
        <name>Zn(2+)</name>
        <dbReference type="ChEBI" id="CHEBI:29105"/>
    </cofactor>
</comment>